<organism evidence="2 3">
    <name type="scientific">Oceanibaculum indicum P24</name>
    <dbReference type="NCBI Taxonomy" id="1207063"/>
    <lineage>
        <taxon>Bacteria</taxon>
        <taxon>Pseudomonadati</taxon>
        <taxon>Pseudomonadota</taxon>
        <taxon>Alphaproteobacteria</taxon>
        <taxon>Rhodospirillales</taxon>
        <taxon>Oceanibaculaceae</taxon>
        <taxon>Oceanibaculum</taxon>
    </lineage>
</organism>
<dbReference type="AlphaFoldDB" id="K2J1M6"/>
<keyword evidence="3" id="KW-1185">Reference proteome</keyword>
<feature type="region of interest" description="Disordered" evidence="1">
    <location>
        <begin position="52"/>
        <end position="78"/>
    </location>
</feature>
<dbReference type="Proteomes" id="UP000006746">
    <property type="component" value="Unassembled WGS sequence"/>
</dbReference>
<sequence>MARKSQILGAAALDKVLGQLPRRIEEQTVLKALRAGASPIVKDAKKRVPVRSGKLKKAITVRKGSRRRTAKGGGQLVIGFKPPVSRRAHLTEFGTSKQPAQAFMRPAIESQGQAAIDAIGKRLGGDIEKAAEALAGPYAKSGLGKSRRRRR</sequence>
<evidence type="ECO:0000313" key="3">
    <source>
        <dbReference type="Proteomes" id="UP000006746"/>
    </source>
</evidence>
<dbReference type="InterPro" id="IPR010064">
    <property type="entry name" value="HK97-gp10_tail"/>
</dbReference>
<protein>
    <submittedName>
        <fullName evidence="2">Phage protein, HK97 gp10 family</fullName>
    </submittedName>
</protein>
<dbReference type="NCBIfam" id="TIGR01725">
    <property type="entry name" value="phge_HK97_gp10"/>
    <property type="match status" value="1"/>
</dbReference>
<evidence type="ECO:0000313" key="2">
    <source>
        <dbReference type="EMBL" id="EKE68692.1"/>
    </source>
</evidence>
<evidence type="ECO:0000256" key="1">
    <source>
        <dbReference type="SAM" id="MobiDB-lite"/>
    </source>
</evidence>
<comment type="caution">
    <text evidence="2">The sequence shown here is derived from an EMBL/GenBank/DDBJ whole genome shotgun (WGS) entry which is preliminary data.</text>
</comment>
<dbReference type="Pfam" id="PF04883">
    <property type="entry name" value="HK97-gp10_like"/>
    <property type="match status" value="1"/>
</dbReference>
<dbReference type="STRING" id="1207063.P24_17162"/>
<gene>
    <name evidence="2" type="ORF">P24_17162</name>
</gene>
<dbReference type="RefSeq" id="WP_008946034.1">
    <property type="nucleotide sequence ID" value="NZ_AMRL01000034.1"/>
</dbReference>
<feature type="compositionally biased region" description="Basic residues" evidence="1">
    <location>
        <begin position="52"/>
        <end position="70"/>
    </location>
</feature>
<reference evidence="2 3" key="1">
    <citation type="journal article" date="2012" name="J. Bacteriol.">
        <title>Genome Sequence of Oceanibaculum indicum Type Strain P24.</title>
        <authorList>
            <person name="Lai Q."/>
            <person name="Shao Z."/>
        </authorList>
    </citation>
    <scope>NUCLEOTIDE SEQUENCE [LARGE SCALE GENOMIC DNA]</scope>
    <source>
        <strain evidence="2 3">P24</strain>
    </source>
</reference>
<proteinExistence type="predicted"/>
<accession>K2J1M6</accession>
<name>K2J1M6_9PROT</name>
<dbReference type="EMBL" id="AMRL01000034">
    <property type="protein sequence ID" value="EKE68692.1"/>
    <property type="molecule type" value="Genomic_DNA"/>
</dbReference>